<proteinExistence type="predicted"/>
<organism evidence="2 3">
    <name type="scientific">Shiella aurantiaca</name>
    <dbReference type="NCBI Taxonomy" id="3058365"/>
    <lineage>
        <taxon>Bacteria</taxon>
        <taxon>Pseudomonadati</taxon>
        <taxon>Bacteroidota</taxon>
        <taxon>Cytophagia</taxon>
        <taxon>Cytophagales</taxon>
        <taxon>Shiellaceae</taxon>
        <taxon>Shiella</taxon>
    </lineage>
</organism>
<name>A0ABT8F465_9BACT</name>
<feature type="chain" id="PRO_5045251388" description="Cytochrome P460 domain-containing protein" evidence="1">
    <location>
        <begin position="24"/>
        <end position="144"/>
    </location>
</feature>
<dbReference type="InterPro" id="IPR038142">
    <property type="entry name" value="Cytochrome_P460_sp"/>
</dbReference>
<evidence type="ECO:0000313" key="2">
    <source>
        <dbReference type="EMBL" id="MDN4165241.1"/>
    </source>
</evidence>
<dbReference type="EMBL" id="JAUHJS010000003">
    <property type="protein sequence ID" value="MDN4165241.1"/>
    <property type="molecule type" value="Genomic_DNA"/>
</dbReference>
<keyword evidence="1" id="KW-0732">Signal</keyword>
<evidence type="ECO:0008006" key="4">
    <source>
        <dbReference type="Google" id="ProtNLM"/>
    </source>
</evidence>
<evidence type="ECO:0000256" key="1">
    <source>
        <dbReference type="SAM" id="SignalP"/>
    </source>
</evidence>
<sequence length="144" mass="15526">MKKGILKLSAVLFMLSALLNACSEDVEDGSPLGPFEGYETWTVIHSYSGPRLSGAAHDTDPREIFSKNGALEVETDGELPIGSMLVKEIGGGVVQIVGMRKTKKGDTGWEYWDLKAGANLGASNFCFSCHETATTDYVFSVEDL</sequence>
<accession>A0ABT8F465</accession>
<dbReference type="Gene3D" id="3.50.70.20">
    <property type="entry name" value="Cytochrome P460"/>
    <property type="match status" value="1"/>
</dbReference>
<evidence type="ECO:0000313" key="3">
    <source>
        <dbReference type="Proteomes" id="UP001168552"/>
    </source>
</evidence>
<gene>
    <name evidence="2" type="ORF">QWY31_07000</name>
</gene>
<protein>
    <recommendedName>
        <fullName evidence="4">Cytochrome P460 domain-containing protein</fullName>
    </recommendedName>
</protein>
<comment type="caution">
    <text evidence="2">The sequence shown here is derived from an EMBL/GenBank/DDBJ whole genome shotgun (WGS) entry which is preliminary data.</text>
</comment>
<dbReference type="RefSeq" id="WP_320003767.1">
    <property type="nucleotide sequence ID" value="NZ_JAUHJS010000003.1"/>
</dbReference>
<dbReference type="Proteomes" id="UP001168552">
    <property type="component" value="Unassembled WGS sequence"/>
</dbReference>
<reference evidence="2" key="1">
    <citation type="submission" date="2023-06" db="EMBL/GenBank/DDBJ databases">
        <title>Cytophagales bacterium Strain LB-30, isolated from soil.</title>
        <authorList>
            <person name="Liu B."/>
        </authorList>
    </citation>
    <scope>NUCLEOTIDE SEQUENCE</scope>
    <source>
        <strain evidence="2">LB-30</strain>
    </source>
</reference>
<keyword evidence="3" id="KW-1185">Reference proteome</keyword>
<feature type="signal peptide" evidence="1">
    <location>
        <begin position="1"/>
        <end position="23"/>
    </location>
</feature>